<sequence>MTNIPPELFTNILSLLPVPSLLRVRSTSKSIRSLIDSINFINLHLKNSFNFNLSLILRHNSDLYQIDFSNLTTAVQLNHPLMCYSDGVRLQVTCCKTHCWHLAL</sequence>
<protein>
    <submittedName>
        <fullName evidence="1">Uncharacterized protein</fullName>
    </submittedName>
</protein>
<evidence type="ECO:0000313" key="1">
    <source>
        <dbReference type="EMBL" id="CAJ2664048.1"/>
    </source>
</evidence>
<comment type="caution">
    <text evidence="1">The sequence shown here is derived from an EMBL/GenBank/DDBJ whole genome shotgun (WGS) entry which is preliminary data.</text>
</comment>
<name>A0ACB0L3S4_TRIPR</name>
<gene>
    <name evidence="1" type="ORF">MILVUS5_LOCUS29355</name>
</gene>
<dbReference type="Proteomes" id="UP001177021">
    <property type="component" value="Unassembled WGS sequence"/>
</dbReference>
<evidence type="ECO:0000313" key="2">
    <source>
        <dbReference type="Proteomes" id="UP001177021"/>
    </source>
</evidence>
<dbReference type="EMBL" id="CASHSV030000409">
    <property type="protein sequence ID" value="CAJ2664048.1"/>
    <property type="molecule type" value="Genomic_DNA"/>
</dbReference>
<proteinExistence type="predicted"/>
<organism evidence="1 2">
    <name type="scientific">Trifolium pratense</name>
    <name type="common">Red clover</name>
    <dbReference type="NCBI Taxonomy" id="57577"/>
    <lineage>
        <taxon>Eukaryota</taxon>
        <taxon>Viridiplantae</taxon>
        <taxon>Streptophyta</taxon>
        <taxon>Embryophyta</taxon>
        <taxon>Tracheophyta</taxon>
        <taxon>Spermatophyta</taxon>
        <taxon>Magnoliopsida</taxon>
        <taxon>eudicotyledons</taxon>
        <taxon>Gunneridae</taxon>
        <taxon>Pentapetalae</taxon>
        <taxon>rosids</taxon>
        <taxon>fabids</taxon>
        <taxon>Fabales</taxon>
        <taxon>Fabaceae</taxon>
        <taxon>Papilionoideae</taxon>
        <taxon>50 kb inversion clade</taxon>
        <taxon>NPAAA clade</taxon>
        <taxon>Hologalegina</taxon>
        <taxon>IRL clade</taxon>
        <taxon>Trifolieae</taxon>
        <taxon>Trifolium</taxon>
    </lineage>
</organism>
<reference evidence="1" key="1">
    <citation type="submission" date="2023-10" db="EMBL/GenBank/DDBJ databases">
        <authorList>
            <person name="Rodriguez Cubillos JULIANA M."/>
            <person name="De Vega J."/>
        </authorList>
    </citation>
    <scope>NUCLEOTIDE SEQUENCE</scope>
</reference>
<accession>A0ACB0L3S4</accession>
<keyword evidence="2" id="KW-1185">Reference proteome</keyword>